<gene>
    <name evidence="1" type="ORF">DSO57_1000204</name>
</gene>
<keyword evidence="2" id="KW-1185">Reference proteome</keyword>
<name>A0ACC2U807_9FUNG</name>
<organism evidence="1 2">
    <name type="scientific">Entomophthora muscae</name>
    <dbReference type="NCBI Taxonomy" id="34485"/>
    <lineage>
        <taxon>Eukaryota</taxon>
        <taxon>Fungi</taxon>
        <taxon>Fungi incertae sedis</taxon>
        <taxon>Zoopagomycota</taxon>
        <taxon>Entomophthoromycotina</taxon>
        <taxon>Entomophthoromycetes</taxon>
        <taxon>Entomophthorales</taxon>
        <taxon>Entomophthoraceae</taxon>
        <taxon>Entomophthora</taxon>
    </lineage>
</organism>
<proteinExistence type="predicted"/>
<evidence type="ECO:0000313" key="1">
    <source>
        <dbReference type="EMBL" id="KAJ9082902.1"/>
    </source>
</evidence>
<comment type="caution">
    <text evidence="1">The sequence shown here is derived from an EMBL/GenBank/DDBJ whole genome shotgun (WGS) entry which is preliminary data.</text>
</comment>
<accession>A0ACC2U807</accession>
<protein>
    <submittedName>
        <fullName evidence="1">Uncharacterized protein</fullName>
    </submittedName>
</protein>
<sequence length="256" mass="28849">MDRKAQVRAMQTTLNIIGYLCILLVQGIDIPRLNEPMAASPVIVHKQLDKTVTTKRKNKHCTCHDEASDSDEFARHQATSTTTKLTESQKENKHMIAADPRYLEYYPSDTTSVYSESDIPTKSNPKLNTKEPLHIPHYDISSDEMSSDDWLHDESSDDSDAWSDDDFQRSTTQYKDPIPNTPPATVAEPIDIHEPNQSHHHALTPNPTAIIDPTQFYTSDSEETYLSFHSSSEDSYEGDTSASDSEDSDELRSNQS</sequence>
<dbReference type="EMBL" id="QTSX02001421">
    <property type="protein sequence ID" value="KAJ9082902.1"/>
    <property type="molecule type" value="Genomic_DNA"/>
</dbReference>
<dbReference type="Proteomes" id="UP001165960">
    <property type="component" value="Unassembled WGS sequence"/>
</dbReference>
<evidence type="ECO:0000313" key="2">
    <source>
        <dbReference type="Proteomes" id="UP001165960"/>
    </source>
</evidence>
<reference evidence="1" key="1">
    <citation type="submission" date="2022-04" db="EMBL/GenBank/DDBJ databases">
        <title>Genome of the entomopathogenic fungus Entomophthora muscae.</title>
        <authorList>
            <person name="Elya C."/>
            <person name="Lovett B.R."/>
            <person name="Lee E."/>
            <person name="Macias A.M."/>
            <person name="Hajek A.E."/>
            <person name="De Bivort B.L."/>
            <person name="Kasson M.T."/>
            <person name="De Fine Licht H.H."/>
            <person name="Stajich J.E."/>
        </authorList>
    </citation>
    <scope>NUCLEOTIDE SEQUENCE</scope>
    <source>
        <strain evidence="1">Berkeley</strain>
    </source>
</reference>